<evidence type="ECO:0000313" key="2">
    <source>
        <dbReference type="EMBL" id="KAJ1209412.1"/>
    </source>
</evidence>
<organism evidence="2 3">
    <name type="scientific">Pleurodeles waltl</name>
    <name type="common">Iberian ribbed newt</name>
    <dbReference type="NCBI Taxonomy" id="8319"/>
    <lineage>
        <taxon>Eukaryota</taxon>
        <taxon>Metazoa</taxon>
        <taxon>Chordata</taxon>
        <taxon>Craniata</taxon>
        <taxon>Vertebrata</taxon>
        <taxon>Euteleostomi</taxon>
        <taxon>Amphibia</taxon>
        <taxon>Batrachia</taxon>
        <taxon>Caudata</taxon>
        <taxon>Salamandroidea</taxon>
        <taxon>Salamandridae</taxon>
        <taxon>Pleurodelinae</taxon>
        <taxon>Pleurodeles</taxon>
    </lineage>
</organism>
<proteinExistence type="predicted"/>
<protein>
    <submittedName>
        <fullName evidence="2">Uncharacterized protein</fullName>
    </submittedName>
</protein>
<dbReference type="Proteomes" id="UP001066276">
    <property type="component" value="Chromosome 1_2"/>
</dbReference>
<dbReference type="AlphaFoldDB" id="A0AAV7W9J4"/>
<evidence type="ECO:0000313" key="3">
    <source>
        <dbReference type="Proteomes" id="UP001066276"/>
    </source>
</evidence>
<accession>A0AAV7W9J4</accession>
<name>A0AAV7W9J4_PLEWA</name>
<reference evidence="2" key="1">
    <citation type="journal article" date="2022" name="bioRxiv">
        <title>Sequencing and chromosome-scale assembly of the giantPleurodeles waltlgenome.</title>
        <authorList>
            <person name="Brown T."/>
            <person name="Elewa A."/>
            <person name="Iarovenko S."/>
            <person name="Subramanian E."/>
            <person name="Araus A.J."/>
            <person name="Petzold A."/>
            <person name="Susuki M."/>
            <person name="Suzuki K.-i.T."/>
            <person name="Hayashi T."/>
            <person name="Toyoda A."/>
            <person name="Oliveira C."/>
            <person name="Osipova E."/>
            <person name="Leigh N.D."/>
            <person name="Simon A."/>
            <person name="Yun M.H."/>
        </authorList>
    </citation>
    <scope>NUCLEOTIDE SEQUENCE</scope>
    <source>
        <strain evidence="2">20211129_DDA</strain>
        <tissue evidence="2">Liver</tissue>
    </source>
</reference>
<keyword evidence="3" id="KW-1185">Reference proteome</keyword>
<sequence length="206" mass="23299">MSSCLHPDVIDTDAGSGAVGVRYLDEGDEKFVEDEQVALLFDEGQDGINIDEWKKNMATDKELQKILTYVRSGWPHKRILSETERRFWEVRNELSEGALEATFTSDFEGLSDATSTSQADSLSEPPKKKAKKHLVKYRPEWELKHPNTWKSSEDVYKVTAAEVTQVYHGVKHHISYRSLDCGFKLSKVIYPDSSIVVKASCGRTKA</sequence>
<comment type="caution">
    <text evidence="2">The sequence shown here is derived from an EMBL/GenBank/DDBJ whole genome shotgun (WGS) entry which is preliminary data.</text>
</comment>
<dbReference type="EMBL" id="JANPWB010000002">
    <property type="protein sequence ID" value="KAJ1209412.1"/>
    <property type="molecule type" value="Genomic_DNA"/>
</dbReference>
<feature type="region of interest" description="Disordered" evidence="1">
    <location>
        <begin position="110"/>
        <end position="129"/>
    </location>
</feature>
<feature type="compositionally biased region" description="Polar residues" evidence="1">
    <location>
        <begin position="112"/>
        <end position="121"/>
    </location>
</feature>
<evidence type="ECO:0000256" key="1">
    <source>
        <dbReference type="SAM" id="MobiDB-lite"/>
    </source>
</evidence>
<gene>
    <name evidence="2" type="ORF">NDU88_004790</name>
</gene>